<dbReference type="EMBL" id="QGKW02002005">
    <property type="protein sequence ID" value="KAF2541914.1"/>
    <property type="molecule type" value="Genomic_DNA"/>
</dbReference>
<dbReference type="Proteomes" id="UP000712281">
    <property type="component" value="Unassembled WGS sequence"/>
</dbReference>
<name>A0A8S9G9M9_BRACR</name>
<feature type="domain" description="Yippee" evidence="2">
    <location>
        <begin position="95"/>
        <end position="195"/>
    </location>
</feature>
<proteinExistence type="predicted"/>
<dbReference type="AlphaFoldDB" id="A0A8S9G9M9"/>
<organism evidence="3 4">
    <name type="scientific">Brassica cretica</name>
    <name type="common">Mustard</name>
    <dbReference type="NCBI Taxonomy" id="69181"/>
    <lineage>
        <taxon>Eukaryota</taxon>
        <taxon>Viridiplantae</taxon>
        <taxon>Streptophyta</taxon>
        <taxon>Embryophyta</taxon>
        <taxon>Tracheophyta</taxon>
        <taxon>Spermatophyta</taxon>
        <taxon>Magnoliopsida</taxon>
        <taxon>eudicotyledons</taxon>
        <taxon>Gunneridae</taxon>
        <taxon>Pentapetalae</taxon>
        <taxon>rosids</taxon>
        <taxon>malvids</taxon>
        <taxon>Brassicales</taxon>
        <taxon>Brassicaceae</taxon>
        <taxon>Brassiceae</taxon>
        <taxon>Brassica</taxon>
    </lineage>
</organism>
<reference evidence="3" key="1">
    <citation type="submission" date="2019-12" db="EMBL/GenBank/DDBJ databases">
        <title>Genome sequencing and annotation of Brassica cretica.</title>
        <authorList>
            <person name="Studholme D.J."/>
            <person name="Sarris P.F."/>
        </authorList>
    </citation>
    <scope>NUCLEOTIDE SEQUENCE</scope>
    <source>
        <strain evidence="3">PFS-001/15</strain>
        <tissue evidence="3">Leaf</tissue>
    </source>
</reference>
<evidence type="ECO:0000256" key="1">
    <source>
        <dbReference type="SAM" id="Phobius"/>
    </source>
</evidence>
<evidence type="ECO:0000313" key="3">
    <source>
        <dbReference type="EMBL" id="KAF2541914.1"/>
    </source>
</evidence>
<gene>
    <name evidence="3" type="ORF">F2Q68_00031248</name>
</gene>
<sequence>DTDHMYFCLVLLSFQSRHGKSYLFSKVANVYTGKKKDRMMMPGLHTVVNIYFVKSGFYVGWRYKKKTFNASLFFFFPLAFDYLNVSWFETYRTIWITQEDEAGEKDTDHMYFCLVLLSFQSRHGKSYLFSKVANVYTGKKKDRMMMPGLHTVVNIYFVKSGFYVGWRYKKKTFNASLFFFFPLAFDYLNVSWFETYRTIWITQEDEAGESDTYD</sequence>
<dbReference type="PANTHER" id="PTHR13848">
    <property type="entry name" value="PROTEIN YIPPEE-LIKE CG15309-RELATED"/>
    <property type="match status" value="1"/>
</dbReference>
<feature type="transmembrane region" description="Helical" evidence="1">
    <location>
        <begin position="148"/>
        <end position="166"/>
    </location>
</feature>
<dbReference type="InterPro" id="IPR039058">
    <property type="entry name" value="Yippee_fam"/>
</dbReference>
<evidence type="ECO:0000313" key="4">
    <source>
        <dbReference type="Proteomes" id="UP000712281"/>
    </source>
</evidence>
<keyword evidence="1" id="KW-0812">Transmembrane</keyword>
<keyword evidence="1" id="KW-0472">Membrane</keyword>
<evidence type="ECO:0000259" key="2">
    <source>
        <dbReference type="PROSITE" id="PS51792"/>
    </source>
</evidence>
<feature type="non-terminal residue" evidence="3">
    <location>
        <position position="1"/>
    </location>
</feature>
<feature type="transmembrane region" description="Helical" evidence="1">
    <location>
        <begin position="43"/>
        <end position="61"/>
    </location>
</feature>
<feature type="domain" description="Yippee" evidence="2">
    <location>
        <begin position="1"/>
        <end position="90"/>
    </location>
</feature>
<feature type="transmembrane region" description="Helical" evidence="1">
    <location>
        <begin position="172"/>
        <end position="190"/>
    </location>
</feature>
<dbReference type="InterPro" id="IPR034751">
    <property type="entry name" value="Yippee"/>
</dbReference>
<dbReference type="PROSITE" id="PS51792">
    <property type="entry name" value="YIPPEE"/>
    <property type="match status" value="2"/>
</dbReference>
<keyword evidence="1" id="KW-1133">Transmembrane helix</keyword>
<protein>
    <recommendedName>
        <fullName evidence="2">Yippee domain-containing protein</fullName>
    </recommendedName>
</protein>
<accession>A0A8S9G9M9</accession>
<comment type="caution">
    <text evidence="3">The sequence shown here is derived from an EMBL/GenBank/DDBJ whole genome shotgun (WGS) entry which is preliminary data.</text>
</comment>